<accession>A0ABW0EX14</accession>
<feature type="compositionally biased region" description="Polar residues" evidence="1">
    <location>
        <begin position="63"/>
        <end position="85"/>
    </location>
</feature>
<dbReference type="EMBL" id="JBHSKF010000018">
    <property type="protein sequence ID" value="MFC5290734.1"/>
    <property type="molecule type" value="Genomic_DNA"/>
</dbReference>
<sequence length="85" mass="9119">MGIDFNELKKKAEGIVEQHGDKIEDGVEKAGEFVKGKFGHADKVDQVVDKIQDMIPDKPQPGVQPQATPETQPGAQPGTQPGNQA</sequence>
<comment type="caution">
    <text evidence="2">The sequence shown here is derived from an EMBL/GenBank/DDBJ whole genome shotgun (WGS) entry which is preliminary data.</text>
</comment>
<protein>
    <submittedName>
        <fullName evidence="2">Antitoxin</fullName>
    </submittedName>
</protein>
<dbReference type="InterPro" id="IPR028037">
    <property type="entry name" value="Antitoxin_Rv0909/MT0933"/>
</dbReference>
<evidence type="ECO:0000313" key="2">
    <source>
        <dbReference type="EMBL" id="MFC5290734.1"/>
    </source>
</evidence>
<evidence type="ECO:0000256" key="1">
    <source>
        <dbReference type="SAM" id="MobiDB-lite"/>
    </source>
</evidence>
<proteinExistence type="predicted"/>
<dbReference type="Pfam" id="PF14013">
    <property type="entry name" value="MT0933_antitox"/>
    <property type="match status" value="1"/>
</dbReference>
<gene>
    <name evidence="2" type="ORF">ACFPM7_27090</name>
</gene>
<dbReference type="Proteomes" id="UP001596157">
    <property type="component" value="Unassembled WGS sequence"/>
</dbReference>
<organism evidence="2 3">
    <name type="scientific">Actinokineospora guangxiensis</name>
    <dbReference type="NCBI Taxonomy" id="1490288"/>
    <lineage>
        <taxon>Bacteria</taxon>
        <taxon>Bacillati</taxon>
        <taxon>Actinomycetota</taxon>
        <taxon>Actinomycetes</taxon>
        <taxon>Pseudonocardiales</taxon>
        <taxon>Pseudonocardiaceae</taxon>
        <taxon>Actinokineospora</taxon>
    </lineage>
</organism>
<evidence type="ECO:0000313" key="3">
    <source>
        <dbReference type="Proteomes" id="UP001596157"/>
    </source>
</evidence>
<name>A0ABW0EX14_9PSEU</name>
<keyword evidence="3" id="KW-1185">Reference proteome</keyword>
<reference evidence="3" key="1">
    <citation type="journal article" date="2019" name="Int. J. Syst. Evol. Microbiol.">
        <title>The Global Catalogue of Microorganisms (GCM) 10K type strain sequencing project: providing services to taxonomists for standard genome sequencing and annotation.</title>
        <authorList>
            <consortium name="The Broad Institute Genomics Platform"/>
            <consortium name="The Broad Institute Genome Sequencing Center for Infectious Disease"/>
            <person name="Wu L."/>
            <person name="Ma J."/>
        </authorList>
    </citation>
    <scope>NUCLEOTIDE SEQUENCE [LARGE SCALE GENOMIC DNA]</scope>
    <source>
        <strain evidence="3">CCUG 59778</strain>
    </source>
</reference>
<dbReference type="RefSeq" id="WP_378250629.1">
    <property type="nucleotide sequence ID" value="NZ_JBHSKF010000018.1"/>
</dbReference>
<feature type="region of interest" description="Disordered" evidence="1">
    <location>
        <begin position="54"/>
        <end position="85"/>
    </location>
</feature>